<dbReference type="InterPro" id="IPR038765">
    <property type="entry name" value="Papain-like_cys_pep_sf"/>
</dbReference>
<dbReference type="EMBL" id="MN738932">
    <property type="protein sequence ID" value="QHT32175.1"/>
    <property type="molecule type" value="Genomic_DNA"/>
</dbReference>
<organism evidence="3">
    <name type="scientific">viral metagenome</name>
    <dbReference type="NCBI Taxonomy" id="1070528"/>
    <lineage>
        <taxon>unclassified sequences</taxon>
        <taxon>metagenomes</taxon>
        <taxon>organismal metagenomes</taxon>
    </lineage>
</organism>
<sequence>MGTTGSKTYKVQVNQGTSKTNKTKNPMTKSSKSLSLSPLITNQGGQGSCYAHSTSKLILKNIFENYISLKLSGKEEKEFLKCFHIKTDEINIDRDKCSIKGYHKILLFLYNYFNTTENYGCDGGDTIESLNSSINDLYKPKISLPKFFKQTFHTPILIHLLEQIKKKIINVSYEIIEILNKVEITEFIYFIEKILDTGLYVNLILENDILSAKYTKSYIEKHGIPSHSVTVVGYKKEYDTGHFIIKNSWGNLTNTINYDEMNTFLYLGESSYIVKSAVFLLPILKGMERYDYVNNGNVDYVVYKEIWPQEINEYKIWITEYCRALKKSKFIK</sequence>
<reference evidence="3" key="1">
    <citation type="journal article" date="2020" name="Nature">
        <title>Giant virus diversity and host interactions through global metagenomics.</title>
        <authorList>
            <person name="Schulz F."/>
            <person name="Roux S."/>
            <person name="Paez-Espino D."/>
            <person name="Jungbluth S."/>
            <person name="Walsh D.A."/>
            <person name="Denef V.J."/>
            <person name="McMahon K.D."/>
            <person name="Konstantinidis K.T."/>
            <person name="Eloe-Fadrosh E.A."/>
            <person name="Kyrpides N.C."/>
            <person name="Woyke T."/>
        </authorList>
    </citation>
    <scope>NUCLEOTIDE SEQUENCE</scope>
    <source>
        <strain evidence="3">GVMAG-M-3300009159-65</strain>
    </source>
</reference>
<dbReference type="InterPro" id="IPR000668">
    <property type="entry name" value="Peptidase_C1A_C"/>
</dbReference>
<protein>
    <recommendedName>
        <fullName evidence="2">Peptidase C1A papain C-terminal domain-containing protein</fullName>
    </recommendedName>
</protein>
<feature type="domain" description="Peptidase C1A papain C-terminal" evidence="2">
    <location>
        <begin position="40"/>
        <end position="252"/>
    </location>
</feature>
<evidence type="ECO:0000259" key="2">
    <source>
        <dbReference type="Pfam" id="PF00112"/>
    </source>
</evidence>
<dbReference type="SUPFAM" id="SSF54001">
    <property type="entry name" value="Cysteine proteinases"/>
    <property type="match status" value="1"/>
</dbReference>
<dbReference type="Gene3D" id="3.90.70.10">
    <property type="entry name" value="Cysteine proteinases"/>
    <property type="match status" value="1"/>
</dbReference>
<name>A0A6C0EY59_9ZZZZ</name>
<feature type="region of interest" description="Disordered" evidence="1">
    <location>
        <begin position="1"/>
        <end position="33"/>
    </location>
</feature>
<feature type="compositionally biased region" description="Polar residues" evidence="1">
    <location>
        <begin position="1"/>
        <end position="28"/>
    </location>
</feature>
<dbReference type="AlphaFoldDB" id="A0A6C0EY59"/>
<evidence type="ECO:0000313" key="3">
    <source>
        <dbReference type="EMBL" id="QHT32175.1"/>
    </source>
</evidence>
<dbReference type="GO" id="GO:0006508">
    <property type="term" value="P:proteolysis"/>
    <property type="evidence" value="ECO:0007669"/>
    <property type="project" value="InterPro"/>
</dbReference>
<dbReference type="Pfam" id="PF00112">
    <property type="entry name" value="Peptidase_C1"/>
    <property type="match status" value="1"/>
</dbReference>
<accession>A0A6C0EY59</accession>
<proteinExistence type="predicted"/>
<evidence type="ECO:0000256" key="1">
    <source>
        <dbReference type="SAM" id="MobiDB-lite"/>
    </source>
</evidence>
<dbReference type="GO" id="GO:0008234">
    <property type="term" value="F:cysteine-type peptidase activity"/>
    <property type="evidence" value="ECO:0007669"/>
    <property type="project" value="InterPro"/>
</dbReference>